<keyword evidence="5 7" id="KW-1133">Transmembrane helix</keyword>
<gene>
    <name evidence="9" type="ORF">PG993_006311</name>
</gene>
<evidence type="ECO:0000256" key="6">
    <source>
        <dbReference type="ARBA" id="ARBA00023136"/>
    </source>
</evidence>
<sequence length="368" mass="39518">MSLHSQQAALRRITCSQSTNNPGSSRRQECCAGGWSRSCRRASSAGAGTAPTAPLRALPTASPVRVLGPTLWCTTAIGATYLGCAAYEVYSDVQEVKSGRSRSGWLSSSASLMTFEQLEAERALSHVRGSYRSHHHQQPPPRRSAVDAWQPAWLAESSVVVRAAICTNAGIFALNNLIPSTWMNFAHVAASGRNYTLFTSMFGHAGLLHLGFNMYALTQFAPHVQQNKIFQGSNSHFAAFYLGSGLAASLGHHLSTVWPNPAGRLSAGLGASGAIMAILASFAMANPNAEIGIMFVPGSLPAQQALLALTAFEMYGLFVGISWLPLGHAAHLTGLAVGAAYVHFDGRKHLWTPTRRLAFYSMRRFKMI</sequence>
<dbReference type="Pfam" id="PF01694">
    <property type="entry name" value="Rhomboid"/>
    <property type="match status" value="1"/>
</dbReference>
<dbReference type="Proteomes" id="UP001444661">
    <property type="component" value="Unassembled WGS sequence"/>
</dbReference>
<dbReference type="PANTHER" id="PTHR43731:SF14">
    <property type="entry name" value="PRESENILIN-ASSOCIATED RHOMBOID-LIKE PROTEIN, MITOCHONDRIAL"/>
    <property type="match status" value="1"/>
</dbReference>
<organism evidence="9 10">
    <name type="scientific">Apiospora rasikravindrae</name>
    <dbReference type="NCBI Taxonomy" id="990691"/>
    <lineage>
        <taxon>Eukaryota</taxon>
        <taxon>Fungi</taxon>
        <taxon>Dikarya</taxon>
        <taxon>Ascomycota</taxon>
        <taxon>Pezizomycotina</taxon>
        <taxon>Sordariomycetes</taxon>
        <taxon>Xylariomycetidae</taxon>
        <taxon>Amphisphaeriales</taxon>
        <taxon>Apiosporaceae</taxon>
        <taxon>Apiospora</taxon>
    </lineage>
</organism>
<evidence type="ECO:0000259" key="8">
    <source>
        <dbReference type="Pfam" id="PF01694"/>
    </source>
</evidence>
<keyword evidence="3 7" id="KW-0812">Transmembrane</keyword>
<dbReference type="InterPro" id="IPR050925">
    <property type="entry name" value="Rhomboid_protease_S54"/>
</dbReference>
<evidence type="ECO:0000256" key="4">
    <source>
        <dbReference type="ARBA" id="ARBA00022801"/>
    </source>
</evidence>
<dbReference type="PANTHER" id="PTHR43731">
    <property type="entry name" value="RHOMBOID PROTEASE"/>
    <property type="match status" value="1"/>
</dbReference>
<comment type="similarity">
    <text evidence="2">Belongs to the peptidase S54 family.</text>
</comment>
<dbReference type="SUPFAM" id="SSF144091">
    <property type="entry name" value="Rhomboid-like"/>
    <property type="match status" value="1"/>
</dbReference>
<accession>A0ABR1T5C3</accession>
<evidence type="ECO:0000256" key="7">
    <source>
        <dbReference type="SAM" id="Phobius"/>
    </source>
</evidence>
<keyword evidence="6 7" id="KW-0472">Membrane</keyword>
<evidence type="ECO:0000313" key="9">
    <source>
        <dbReference type="EMBL" id="KAK8041788.1"/>
    </source>
</evidence>
<feature type="transmembrane region" description="Helical" evidence="7">
    <location>
        <begin position="265"/>
        <end position="285"/>
    </location>
</feature>
<evidence type="ECO:0000256" key="3">
    <source>
        <dbReference type="ARBA" id="ARBA00022692"/>
    </source>
</evidence>
<comment type="subcellular location">
    <subcellularLocation>
        <location evidence="1">Membrane</location>
        <topology evidence="1">Multi-pass membrane protein</topology>
    </subcellularLocation>
</comment>
<feature type="domain" description="Peptidase S54 rhomboid" evidence="8">
    <location>
        <begin position="193"/>
        <end position="344"/>
    </location>
</feature>
<feature type="transmembrane region" description="Helical" evidence="7">
    <location>
        <begin position="198"/>
        <end position="217"/>
    </location>
</feature>
<comment type="caution">
    <text evidence="9">The sequence shown here is derived from an EMBL/GenBank/DDBJ whole genome shotgun (WGS) entry which is preliminary data.</text>
</comment>
<dbReference type="InterPro" id="IPR035952">
    <property type="entry name" value="Rhomboid-like_sf"/>
</dbReference>
<protein>
    <submittedName>
        <fullName evidence="9">Rhomboid-domain-containing protein</fullName>
    </submittedName>
</protein>
<name>A0ABR1T5C3_9PEZI</name>
<evidence type="ECO:0000256" key="2">
    <source>
        <dbReference type="ARBA" id="ARBA00009045"/>
    </source>
</evidence>
<dbReference type="EMBL" id="JAQQWK010000005">
    <property type="protein sequence ID" value="KAK8041788.1"/>
    <property type="molecule type" value="Genomic_DNA"/>
</dbReference>
<feature type="transmembrane region" description="Helical" evidence="7">
    <location>
        <begin position="238"/>
        <end position="259"/>
    </location>
</feature>
<keyword evidence="4" id="KW-0378">Hydrolase</keyword>
<proteinExistence type="inferred from homology"/>
<evidence type="ECO:0000256" key="5">
    <source>
        <dbReference type="ARBA" id="ARBA00022989"/>
    </source>
</evidence>
<dbReference type="InterPro" id="IPR022764">
    <property type="entry name" value="Peptidase_S54_rhomboid_dom"/>
</dbReference>
<feature type="transmembrane region" description="Helical" evidence="7">
    <location>
        <begin position="305"/>
        <end position="323"/>
    </location>
</feature>
<keyword evidence="10" id="KW-1185">Reference proteome</keyword>
<evidence type="ECO:0000313" key="10">
    <source>
        <dbReference type="Proteomes" id="UP001444661"/>
    </source>
</evidence>
<evidence type="ECO:0000256" key="1">
    <source>
        <dbReference type="ARBA" id="ARBA00004141"/>
    </source>
</evidence>
<dbReference type="Gene3D" id="1.20.1540.10">
    <property type="entry name" value="Rhomboid-like"/>
    <property type="match status" value="1"/>
</dbReference>
<reference evidence="9 10" key="1">
    <citation type="submission" date="2023-01" db="EMBL/GenBank/DDBJ databases">
        <title>Analysis of 21 Apiospora genomes using comparative genomics revels a genus with tremendous synthesis potential of carbohydrate active enzymes and secondary metabolites.</title>
        <authorList>
            <person name="Sorensen T."/>
        </authorList>
    </citation>
    <scope>NUCLEOTIDE SEQUENCE [LARGE SCALE GENOMIC DNA]</scope>
    <source>
        <strain evidence="9 10">CBS 33761</strain>
    </source>
</reference>